<dbReference type="OrthoDB" id="1409070at2"/>
<protein>
    <submittedName>
        <fullName evidence="1">Uncharacterized protein</fullName>
    </submittedName>
</protein>
<evidence type="ECO:0000313" key="1">
    <source>
        <dbReference type="EMBL" id="TWI81686.1"/>
    </source>
</evidence>
<reference evidence="1 2" key="1">
    <citation type="journal article" date="2015" name="Stand. Genomic Sci.">
        <title>Genomic Encyclopedia of Bacterial and Archaeal Type Strains, Phase III: the genomes of soil and plant-associated and newly described type strains.</title>
        <authorList>
            <person name="Whitman W.B."/>
            <person name="Woyke T."/>
            <person name="Klenk H.P."/>
            <person name="Zhou Y."/>
            <person name="Lilburn T.G."/>
            <person name="Beck B.J."/>
            <person name="De Vos P."/>
            <person name="Vandamme P."/>
            <person name="Eisen J.A."/>
            <person name="Garrity G."/>
            <person name="Hugenholtz P."/>
            <person name="Kyrpides N.C."/>
        </authorList>
    </citation>
    <scope>NUCLEOTIDE SEQUENCE [LARGE SCALE GENOMIC DNA]</scope>
    <source>
        <strain evidence="1 2">CGMCC 1.7271</strain>
    </source>
</reference>
<dbReference type="RefSeq" id="WP_144886870.1">
    <property type="nucleotide sequence ID" value="NZ_VLLE01000004.1"/>
</dbReference>
<proteinExistence type="predicted"/>
<gene>
    <name evidence="1" type="ORF">IQ13_2705</name>
</gene>
<dbReference type="EMBL" id="VLLE01000004">
    <property type="protein sequence ID" value="TWI81686.1"/>
    <property type="molecule type" value="Genomic_DNA"/>
</dbReference>
<dbReference type="Proteomes" id="UP000316167">
    <property type="component" value="Unassembled WGS sequence"/>
</dbReference>
<keyword evidence="2" id="KW-1185">Reference proteome</keyword>
<sequence length="281" mass="32178">MLKHLFRKRNWHFSAASGMVACCLAVFFLYSFTSKQLAADFLQQLGITKTTANEKIGNGFLGGSFDAYGIKNLKNIPAAARVPLAKEIAAYSKQYVQSAAYLKQYNELRNQHKPEFKAIQTPEEMQKESVAQYKKSVAEMEQSVKTADATMKPIFEKVLADAKKQLKEAEDPNNKYVANYRKNYEAAVPQNKAGYDQQVARWEQEYPANHMLYVKKRLQNFLAETADIDFDAQTVEKNGKKYFVNRAYESKGSHWKMAYRAGKEVVTTAREFVESWLKEIN</sequence>
<comment type="caution">
    <text evidence="1">The sequence shown here is derived from an EMBL/GenBank/DDBJ whole genome shotgun (WGS) entry which is preliminary data.</text>
</comment>
<accession>A0A562SLZ3</accession>
<dbReference type="AlphaFoldDB" id="A0A562SLZ3"/>
<dbReference type="PROSITE" id="PS51257">
    <property type="entry name" value="PROKAR_LIPOPROTEIN"/>
    <property type="match status" value="1"/>
</dbReference>
<evidence type="ECO:0000313" key="2">
    <source>
        <dbReference type="Proteomes" id="UP000316167"/>
    </source>
</evidence>
<name>A0A562SLZ3_9BACT</name>
<organism evidence="1 2">
    <name type="scientific">Lacibacter cauensis</name>
    <dbReference type="NCBI Taxonomy" id="510947"/>
    <lineage>
        <taxon>Bacteria</taxon>
        <taxon>Pseudomonadati</taxon>
        <taxon>Bacteroidota</taxon>
        <taxon>Chitinophagia</taxon>
        <taxon>Chitinophagales</taxon>
        <taxon>Chitinophagaceae</taxon>
        <taxon>Lacibacter</taxon>
    </lineage>
</organism>